<reference evidence="2 3" key="1">
    <citation type="journal article" date="2017" name="Int. J. Parasitol.">
        <title>The genome of the protozoan parasite Cystoisospora suis and a reverse vaccinology approach to identify vaccine candidates.</title>
        <authorList>
            <person name="Palmieri N."/>
            <person name="Shrestha A."/>
            <person name="Ruttkowski B."/>
            <person name="Beck T."/>
            <person name="Vogl C."/>
            <person name="Tomley F."/>
            <person name="Blake D.P."/>
            <person name="Joachim A."/>
        </authorList>
    </citation>
    <scope>NUCLEOTIDE SEQUENCE [LARGE SCALE GENOMIC DNA]</scope>
    <source>
        <strain evidence="2 3">Wien I</strain>
    </source>
</reference>
<evidence type="ECO:0000256" key="1">
    <source>
        <dbReference type="SAM" id="MobiDB-lite"/>
    </source>
</evidence>
<dbReference type="RefSeq" id="XP_067921039.1">
    <property type="nucleotide sequence ID" value="XM_068066982.1"/>
</dbReference>
<accession>A0A2C6KP65</accession>
<gene>
    <name evidence="2" type="ORF">CSUI_006831</name>
</gene>
<dbReference type="VEuPathDB" id="ToxoDB:CSUI_006831"/>
<evidence type="ECO:0000313" key="2">
    <source>
        <dbReference type="EMBL" id="PHJ19337.1"/>
    </source>
</evidence>
<name>A0A2C6KP65_9APIC</name>
<dbReference type="GeneID" id="94430193"/>
<proteinExistence type="predicted"/>
<dbReference type="AlphaFoldDB" id="A0A2C6KP65"/>
<comment type="caution">
    <text evidence="2">The sequence shown here is derived from an EMBL/GenBank/DDBJ whole genome shotgun (WGS) entry which is preliminary data.</text>
</comment>
<sequence length="110" mass="11805">MRKMSRHLCSRTAPPSAYIAYYGQEGEEESSLPSNEISSYPRSPAPLPSSSSSTSLSSTARPPPALRQNPSLTSHPDHPSHLPSLHPLHESLLSSSSSSSSSSYTRGKQL</sequence>
<evidence type="ECO:0000313" key="3">
    <source>
        <dbReference type="Proteomes" id="UP000221165"/>
    </source>
</evidence>
<protein>
    <submittedName>
        <fullName evidence="2">Uncharacterized protein</fullName>
    </submittedName>
</protein>
<keyword evidence="3" id="KW-1185">Reference proteome</keyword>
<feature type="compositionally biased region" description="Low complexity" evidence="1">
    <location>
        <begin position="81"/>
        <end position="103"/>
    </location>
</feature>
<feature type="region of interest" description="Disordered" evidence="1">
    <location>
        <begin position="21"/>
        <end position="110"/>
    </location>
</feature>
<feature type="compositionally biased region" description="Low complexity" evidence="1">
    <location>
        <begin position="38"/>
        <end position="60"/>
    </location>
</feature>
<organism evidence="2 3">
    <name type="scientific">Cystoisospora suis</name>
    <dbReference type="NCBI Taxonomy" id="483139"/>
    <lineage>
        <taxon>Eukaryota</taxon>
        <taxon>Sar</taxon>
        <taxon>Alveolata</taxon>
        <taxon>Apicomplexa</taxon>
        <taxon>Conoidasida</taxon>
        <taxon>Coccidia</taxon>
        <taxon>Eucoccidiorida</taxon>
        <taxon>Eimeriorina</taxon>
        <taxon>Sarcocystidae</taxon>
        <taxon>Cystoisospora</taxon>
    </lineage>
</organism>
<dbReference type="Proteomes" id="UP000221165">
    <property type="component" value="Unassembled WGS sequence"/>
</dbReference>
<dbReference type="EMBL" id="MIGC01003510">
    <property type="protein sequence ID" value="PHJ19337.1"/>
    <property type="molecule type" value="Genomic_DNA"/>
</dbReference>